<evidence type="ECO:0000313" key="4">
    <source>
        <dbReference type="Proteomes" id="UP000006729"/>
    </source>
</evidence>
<evidence type="ECO:0000313" key="3">
    <source>
        <dbReference type="EMBL" id="PNT12718.1"/>
    </source>
</evidence>
<protein>
    <submittedName>
        <fullName evidence="3">Uncharacterized protein</fullName>
    </submittedName>
</protein>
<dbReference type="AlphaFoldDB" id="A0A2K1YI61"/>
<dbReference type="InParanoid" id="A0A2K1YI61"/>
<sequence>MNFPSSFLFILLLVSFSHLLTHSSLAIRKFEDTGMTRAKSSNTKVKVSASFEEGDHVQRKYLHEVHSGPNPISNSFPRQKWKTRLRRSP</sequence>
<gene>
    <name evidence="3" type="ORF">POPTR_011G102400</name>
</gene>
<organism evidence="3 4">
    <name type="scientific">Populus trichocarpa</name>
    <name type="common">Western balsam poplar</name>
    <name type="synonym">Populus balsamifera subsp. trichocarpa</name>
    <dbReference type="NCBI Taxonomy" id="3694"/>
    <lineage>
        <taxon>Eukaryota</taxon>
        <taxon>Viridiplantae</taxon>
        <taxon>Streptophyta</taxon>
        <taxon>Embryophyta</taxon>
        <taxon>Tracheophyta</taxon>
        <taxon>Spermatophyta</taxon>
        <taxon>Magnoliopsida</taxon>
        <taxon>eudicotyledons</taxon>
        <taxon>Gunneridae</taxon>
        <taxon>Pentapetalae</taxon>
        <taxon>rosids</taxon>
        <taxon>fabids</taxon>
        <taxon>Malpighiales</taxon>
        <taxon>Salicaceae</taxon>
        <taxon>Saliceae</taxon>
        <taxon>Populus</taxon>
    </lineage>
</organism>
<feature type="chain" id="PRO_5014378351" evidence="2">
    <location>
        <begin position="27"/>
        <end position="89"/>
    </location>
</feature>
<dbReference type="EMBL" id="CM009300">
    <property type="protein sequence ID" value="PNT12718.1"/>
    <property type="molecule type" value="Genomic_DNA"/>
</dbReference>
<proteinExistence type="predicted"/>
<evidence type="ECO:0000256" key="2">
    <source>
        <dbReference type="SAM" id="SignalP"/>
    </source>
</evidence>
<name>A0A2K1YI61_POPTR</name>
<keyword evidence="2" id="KW-0732">Signal</keyword>
<evidence type="ECO:0000256" key="1">
    <source>
        <dbReference type="SAM" id="MobiDB-lite"/>
    </source>
</evidence>
<dbReference type="Proteomes" id="UP000006729">
    <property type="component" value="Chromosome 11"/>
</dbReference>
<dbReference type="ExpressionAtlas" id="A0A2K1YI61">
    <property type="expression patterns" value="baseline and differential"/>
</dbReference>
<feature type="region of interest" description="Disordered" evidence="1">
    <location>
        <begin position="64"/>
        <end position="89"/>
    </location>
</feature>
<keyword evidence="4" id="KW-1185">Reference proteome</keyword>
<reference evidence="3 4" key="1">
    <citation type="journal article" date="2006" name="Science">
        <title>The genome of black cottonwood, Populus trichocarpa (Torr. &amp; Gray).</title>
        <authorList>
            <person name="Tuskan G.A."/>
            <person name="Difazio S."/>
            <person name="Jansson S."/>
            <person name="Bohlmann J."/>
            <person name="Grigoriev I."/>
            <person name="Hellsten U."/>
            <person name="Putnam N."/>
            <person name="Ralph S."/>
            <person name="Rombauts S."/>
            <person name="Salamov A."/>
            <person name="Schein J."/>
            <person name="Sterck L."/>
            <person name="Aerts A."/>
            <person name="Bhalerao R.R."/>
            <person name="Bhalerao R.P."/>
            <person name="Blaudez D."/>
            <person name="Boerjan W."/>
            <person name="Brun A."/>
            <person name="Brunner A."/>
            <person name="Busov V."/>
            <person name="Campbell M."/>
            <person name="Carlson J."/>
            <person name="Chalot M."/>
            <person name="Chapman J."/>
            <person name="Chen G.L."/>
            <person name="Cooper D."/>
            <person name="Coutinho P.M."/>
            <person name="Couturier J."/>
            <person name="Covert S."/>
            <person name="Cronk Q."/>
            <person name="Cunningham R."/>
            <person name="Davis J."/>
            <person name="Degroeve S."/>
            <person name="Dejardin A."/>
            <person name="Depamphilis C."/>
            <person name="Detter J."/>
            <person name="Dirks B."/>
            <person name="Dubchak I."/>
            <person name="Duplessis S."/>
            <person name="Ehlting J."/>
            <person name="Ellis B."/>
            <person name="Gendler K."/>
            <person name="Goodstein D."/>
            <person name="Gribskov M."/>
            <person name="Grimwood J."/>
            <person name="Groover A."/>
            <person name="Gunter L."/>
            <person name="Hamberger B."/>
            <person name="Heinze B."/>
            <person name="Helariutta Y."/>
            <person name="Henrissat B."/>
            <person name="Holligan D."/>
            <person name="Holt R."/>
            <person name="Huang W."/>
            <person name="Islam-Faridi N."/>
            <person name="Jones S."/>
            <person name="Jones-Rhoades M."/>
            <person name="Jorgensen R."/>
            <person name="Joshi C."/>
            <person name="Kangasjarvi J."/>
            <person name="Karlsson J."/>
            <person name="Kelleher C."/>
            <person name="Kirkpatrick R."/>
            <person name="Kirst M."/>
            <person name="Kohler A."/>
            <person name="Kalluri U."/>
            <person name="Larimer F."/>
            <person name="Leebens-Mack J."/>
            <person name="Leple J.C."/>
            <person name="Locascio P."/>
            <person name="Lou Y."/>
            <person name="Lucas S."/>
            <person name="Martin F."/>
            <person name="Montanini B."/>
            <person name="Napoli C."/>
            <person name="Nelson D.R."/>
            <person name="Nelson C."/>
            <person name="Nieminen K."/>
            <person name="Nilsson O."/>
            <person name="Pereda V."/>
            <person name="Peter G."/>
            <person name="Philippe R."/>
            <person name="Pilate G."/>
            <person name="Poliakov A."/>
            <person name="Razumovskaya J."/>
            <person name="Richardson P."/>
            <person name="Rinaldi C."/>
            <person name="Ritland K."/>
            <person name="Rouze P."/>
            <person name="Ryaboy D."/>
            <person name="Schmutz J."/>
            <person name="Schrader J."/>
            <person name="Segerman B."/>
            <person name="Shin H."/>
            <person name="Siddiqui A."/>
            <person name="Sterky F."/>
            <person name="Terry A."/>
            <person name="Tsai C.J."/>
            <person name="Uberbacher E."/>
            <person name="Unneberg P."/>
            <person name="Vahala J."/>
            <person name="Wall K."/>
            <person name="Wessler S."/>
            <person name="Yang G."/>
            <person name="Yin T."/>
            <person name="Douglas C."/>
            <person name="Marra M."/>
            <person name="Sandberg G."/>
            <person name="Van de Peer Y."/>
            <person name="Rokhsar D."/>
        </authorList>
    </citation>
    <scope>NUCLEOTIDE SEQUENCE [LARGE SCALE GENOMIC DNA]</scope>
    <source>
        <strain evidence="4">cv. Nisqually</strain>
    </source>
</reference>
<feature type="signal peptide" evidence="2">
    <location>
        <begin position="1"/>
        <end position="26"/>
    </location>
</feature>
<accession>A0A2K1YI61</accession>
<feature type="compositionally biased region" description="Basic residues" evidence="1">
    <location>
        <begin position="79"/>
        <end position="89"/>
    </location>
</feature>